<name>A0A1Y4JHA4_9BACE</name>
<sequence>MEDRRKEIKGILIEELDSLRQRIIENHIRAGQRASGRTIKSLHVVVDDNHGFLFGRQAFGVLETGRRPGKVPKGFYKIIRQWMMDKGIQVEKPKSFAYLVARKIAREGTELYRTGKHGDIYSEDIERTIQNVMNRVFGIFSKDVQHINLNNNANSNI</sequence>
<protein>
    <submittedName>
        <fullName evidence="1">Uncharacterized protein</fullName>
    </submittedName>
</protein>
<dbReference type="EMBL" id="NFKE01000017">
    <property type="protein sequence ID" value="OUP31873.1"/>
    <property type="molecule type" value="Genomic_DNA"/>
</dbReference>
<organism evidence="1 2">
    <name type="scientific">Bacteroides clarus</name>
    <dbReference type="NCBI Taxonomy" id="626929"/>
    <lineage>
        <taxon>Bacteria</taxon>
        <taxon>Pseudomonadati</taxon>
        <taxon>Bacteroidota</taxon>
        <taxon>Bacteroidia</taxon>
        <taxon>Bacteroidales</taxon>
        <taxon>Bacteroidaceae</taxon>
        <taxon>Bacteroides</taxon>
    </lineage>
</organism>
<dbReference type="RefSeq" id="WP_087413526.1">
    <property type="nucleotide sequence ID" value="NZ_CATWVR010000004.1"/>
</dbReference>
<reference evidence="2" key="1">
    <citation type="submission" date="2017-04" db="EMBL/GenBank/DDBJ databases">
        <title>Function of individual gut microbiota members based on whole genome sequencing of pure cultures obtained from chicken caecum.</title>
        <authorList>
            <person name="Medvecky M."/>
            <person name="Cejkova D."/>
            <person name="Polansky O."/>
            <person name="Karasova D."/>
            <person name="Kubasova T."/>
            <person name="Cizek A."/>
            <person name="Rychlik I."/>
        </authorList>
    </citation>
    <scope>NUCLEOTIDE SEQUENCE [LARGE SCALE GENOMIC DNA]</scope>
    <source>
        <strain evidence="2">An189</strain>
    </source>
</reference>
<comment type="caution">
    <text evidence="1">The sequence shown here is derived from an EMBL/GenBank/DDBJ whole genome shotgun (WGS) entry which is preliminary data.</text>
</comment>
<evidence type="ECO:0000313" key="2">
    <source>
        <dbReference type="Proteomes" id="UP000196587"/>
    </source>
</evidence>
<accession>A0A1Y4JHA4</accession>
<proteinExistence type="predicted"/>
<evidence type="ECO:0000313" key="1">
    <source>
        <dbReference type="EMBL" id="OUP31873.1"/>
    </source>
</evidence>
<dbReference type="AlphaFoldDB" id="A0A1Y4JHA4"/>
<gene>
    <name evidence="1" type="ORF">B5F24_15860</name>
</gene>
<dbReference type="Proteomes" id="UP000196587">
    <property type="component" value="Unassembled WGS sequence"/>
</dbReference>